<evidence type="ECO:0000256" key="2">
    <source>
        <dbReference type="ARBA" id="ARBA00022692"/>
    </source>
</evidence>
<dbReference type="SMART" id="SM00192">
    <property type="entry name" value="LDLa"/>
    <property type="match status" value="2"/>
</dbReference>
<dbReference type="Gene3D" id="4.10.400.10">
    <property type="entry name" value="Low-density Lipoprotein Receptor"/>
    <property type="match status" value="2"/>
</dbReference>
<dbReference type="InterPro" id="IPR036790">
    <property type="entry name" value="Frizzled_dom_sf"/>
</dbReference>
<dbReference type="PROSITE" id="PS50068">
    <property type="entry name" value="LDLRA_2"/>
    <property type="match status" value="2"/>
</dbReference>
<evidence type="ECO:0000256" key="1">
    <source>
        <dbReference type="ARBA" id="ARBA00004401"/>
    </source>
</evidence>
<feature type="transmembrane region" description="Helical" evidence="9">
    <location>
        <begin position="21"/>
        <end position="43"/>
    </location>
</feature>
<comment type="subcellular location">
    <subcellularLocation>
        <location evidence="1">Cell membrane</location>
        <topology evidence="1">Single-pass type II membrane protein</topology>
    </subcellularLocation>
</comment>
<accession>A0AAW2HEM5</accession>
<protein>
    <recommendedName>
        <fullName evidence="10">FZ domain-containing protein</fullName>
    </recommendedName>
</protein>
<keyword evidence="2 9" id="KW-0812">Transmembrane</keyword>
<dbReference type="InterPro" id="IPR002172">
    <property type="entry name" value="LDrepeatLR_classA_rpt"/>
</dbReference>
<evidence type="ECO:0000256" key="7">
    <source>
        <dbReference type="ARBA" id="ARBA00023157"/>
    </source>
</evidence>
<dbReference type="EMBL" id="JARGDH010000005">
    <property type="protein sequence ID" value="KAL0268313.1"/>
    <property type="molecule type" value="Genomic_DNA"/>
</dbReference>
<feature type="disulfide bond" evidence="8">
    <location>
        <begin position="229"/>
        <end position="241"/>
    </location>
</feature>
<reference evidence="11" key="1">
    <citation type="journal article" date="2024" name="Gigascience">
        <title>Chromosome-level genome of the poultry shaft louse Menopon gallinae provides insight into the host-switching and adaptive evolution of parasitic lice.</title>
        <authorList>
            <person name="Xu Y."/>
            <person name="Ma L."/>
            <person name="Liu S."/>
            <person name="Liang Y."/>
            <person name="Liu Q."/>
            <person name="He Z."/>
            <person name="Tian L."/>
            <person name="Duan Y."/>
            <person name="Cai W."/>
            <person name="Li H."/>
            <person name="Song F."/>
        </authorList>
    </citation>
    <scope>NUCLEOTIDE SEQUENCE</scope>
    <source>
        <strain evidence="11">Cailab_2023a</strain>
    </source>
</reference>
<keyword evidence="5 9" id="KW-1133">Transmembrane helix</keyword>
<feature type="disulfide bond" evidence="8">
    <location>
        <begin position="287"/>
        <end position="302"/>
    </location>
</feature>
<dbReference type="InterPro" id="IPR036055">
    <property type="entry name" value="LDL_receptor-like_sf"/>
</dbReference>
<dbReference type="PROSITE" id="PS01209">
    <property type="entry name" value="LDLRA_1"/>
    <property type="match status" value="2"/>
</dbReference>
<dbReference type="PRINTS" id="PR00261">
    <property type="entry name" value="LDLRECEPTOR"/>
</dbReference>
<feature type="disulfide bond" evidence="8">
    <location>
        <begin position="236"/>
        <end position="254"/>
    </location>
</feature>
<dbReference type="CDD" id="cd00112">
    <property type="entry name" value="LDLa"/>
    <property type="match status" value="2"/>
</dbReference>
<evidence type="ECO:0000256" key="5">
    <source>
        <dbReference type="ARBA" id="ARBA00022989"/>
    </source>
</evidence>
<dbReference type="InterPro" id="IPR020067">
    <property type="entry name" value="Frizzled_dom"/>
</dbReference>
<dbReference type="Pfam" id="PF01392">
    <property type="entry name" value="Fz"/>
    <property type="match status" value="1"/>
</dbReference>
<evidence type="ECO:0000256" key="8">
    <source>
        <dbReference type="PROSITE-ProRule" id="PRU00124"/>
    </source>
</evidence>
<comment type="caution">
    <text evidence="8">Lacks conserved residue(s) required for the propagation of feature annotation.</text>
</comment>
<dbReference type="InterPro" id="IPR050685">
    <property type="entry name" value="LDLR"/>
</dbReference>
<evidence type="ECO:0000256" key="3">
    <source>
        <dbReference type="ARBA" id="ARBA00022737"/>
    </source>
</evidence>
<dbReference type="SUPFAM" id="SSF63501">
    <property type="entry name" value="Frizzled cysteine-rich domain"/>
    <property type="match status" value="1"/>
</dbReference>
<evidence type="ECO:0000313" key="11">
    <source>
        <dbReference type="EMBL" id="KAL0268313.1"/>
    </source>
</evidence>
<keyword evidence="7 8" id="KW-1015">Disulfide bond</keyword>
<keyword evidence="4" id="KW-0735">Signal-anchor</keyword>
<dbReference type="Gene3D" id="1.10.2000.10">
    <property type="entry name" value="Frizzled cysteine-rich domain"/>
    <property type="match status" value="1"/>
</dbReference>
<sequence length="302" mass="33207">MDSAESGCKWSYRNAKKSFPFSNCLIIALPIVCFLALGIYFILVDLKILASVLDSSSNGTVRENDSQLVLLLEKELLPTTQEPFLYSPTVPHLPRDREETAAKIQESSEGANCFSTRLAFCEGVLPYDLVQLPEVINATHLEDLEALLPRFERLADANCSARAREFACALLEPECGRQVLPCGSNCRAVAEECGDVISGDPVLAEVFDCRSYSEWEARVDCVDLFTEHCYEGEFRCPSGRCIPLSWTCNGRDDCHDNGSDESNCPTCPEGFFRCVADGSCLPMELVCDGAANCSDNSDESLC</sequence>
<dbReference type="InterPro" id="IPR023415">
    <property type="entry name" value="LDLR_class-A_CS"/>
</dbReference>
<organism evidence="11">
    <name type="scientific">Menopon gallinae</name>
    <name type="common">poultry shaft louse</name>
    <dbReference type="NCBI Taxonomy" id="328185"/>
    <lineage>
        <taxon>Eukaryota</taxon>
        <taxon>Metazoa</taxon>
        <taxon>Ecdysozoa</taxon>
        <taxon>Arthropoda</taxon>
        <taxon>Hexapoda</taxon>
        <taxon>Insecta</taxon>
        <taxon>Pterygota</taxon>
        <taxon>Neoptera</taxon>
        <taxon>Paraneoptera</taxon>
        <taxon>Psocodea</taxon>
        <taxon>Troctomorpha</taxon>
        <taxon>Phthiraptera</taxon>
        <taxon>Amblycera</taxon>
        <taxon>Menoponidae</taxon>
        <taxon>Menopon</taxon>
    </lineage>
</organism>
<dbReference type="CDD" id="cd07066">
    <property type="entry name" value="CRD_FZ"/>
    <property type="match status" value="1"/>
</dbReference>
<dbReference type="SMART" id="SM00063">
    <property type="entry name" value="FRI"/>
    <property type="match status" value="1"/>
</dbReference>
<evidence type="ECO:0000259" key="10">
    <source>
        <dbReference type="PROSITE" id="PS50038"/>
    </source>
</evidence>
<keyword evidence="3" id="KW-0677">Repeat</keyword>
<dbReference type="SUPFAM" id="SSF57424">
    <property type="entry name" value="LDL receptor-like module"/>
    <property type="match status" value="2"/>
</dbReference>
<feature type="domain" description="FZ" evidence="10">
    <location>
        <begin position="108"/>
        <end position="232"/>
    </location>
</feature>
<proteinExistence type="predicted"/>
<dbReference type="PROSITE" id="PS50038">
    <property type="entry name" value="FZ"/>
    <property type="match status" value="1"/>
</dbReference>
<dbReference type="GO" id="GO:0005886">
    <property type="term" value="C:plasma membrane"/>
    <property type="evidence" value="ECO:0007669"/>
    <property type="project" value="UniProtKB-SubCell"/>
</dbReference>
<comment type="caution">
    <text evidence="11">The sequence shown here is derived from an EMBL/GenBank/DDBJ whole genome shotgun (WGS) entry which is preliminary data.</text>
</comment>
<dbReference type="GO" id="GO:0016192">
    <property type="term" value="P:vesicle-mediated transport"/>
    <property type="evidence" value="ECO:0007669"/>
    <property type="project" value="UniProtKB-ARBA"/>
</dbReference>
<dbReference type="PANTHER" id="PTHR24270">
    <property type="entry name" value="LOW-DENSITY LIPOPROTEIN RECEPTOR-RELATED"/>
    <property type="match status" value="1"/>
</dbReference>
<evidence type="ECO:0000256" key="9">
    <source>
        <dbReference type="SAM" id="Phobius"/>
    </source>
</evidence>
<dbReference type="PANTHER" id="PTHR24270:SF62">
    <property type="entry name" value="LOW-DENSITY LIPOPROTEIN RECEPTOR-RELATED PROTEIN 2"/>
    <property type="match status" value="1"/>
</dbReference>
<name>A0AAW2HEM5_9NEOP</name>
<dbReference type="Pfam" id="PF00057">
    <property type="entry name" value="Ldl_recept_a"/>
    <property type="match status" value="2"/>
</dbReference>
<gene>
    <name evidence="11" type="ORF">PYX00_010306</name>
</gene>
<evidence type="ECO:0000256" key="4">
    <source>
        <dbReference type="ARBA" id="ARBA00022968"/>
    </source>
</evidence>
<evidence type="ECO:0000256" key="6">
    <source>
        <dbReference type="ARBA" id="ARBA00023136"/>
    </source>
</evidence>
<keyword evidence="6 9" id="KW-0472">Membrane</keyword>
<dbReference type="AlphaFoldDB" id="A0AAW2HEM5"/>